<comment type="caution">
    <text evidence="2">The sequence shown here is derived from an EMBL/GenBank/DDBJ whole genome shotgun (WGS) entry which is preliminary data.</text>
</comment>
<evidence type="ECO:0000313" key="3">
    <source>
        <dbReference type="Proteomes" id="UP001595075"/>
    </source>
</evidence>
<feature type="region of interest" description="Disordered" evidence="1">
    <location>
        <begin position="35"/>
        <end position="63"/>
    </location>
</feature>
<name>A0ABR4D045_9HELO</name>
<feature type="region of interest" description="Disordered" evidence="1">
    <location>
        <begin position="170"/>
        <end position="192"/>
    </location>
</feature>
<sequence>MALVPCFDASNPGSAILLISYNRKCQLQLHLQLQNQPQPQPQPGLRNSYTTPHHTTPQPLCTKIPTPPKSTSELHQHLYPATRRLVRKLSCRELPLSRKAHRSLFPAFRSDRSCLKESLPRHSSIPQTIYNPPLCSRQNLVLFLTDKNIHKAFRRTVITKFGKSLNFDTESFNSKSTQSNPSCIRNQSSNSPLPQQILRSSFPAIPHHNPEHYHLETHIICLSTLNHKIRSQ</sequence>
<accession>A0ABR4D045</accession>
<dbReference type="EMBL" id="JAZHXI010000001">
    <property type="protein sequence ID" value="KAL2075508.1"/>
    <property type="molecule type" value="Genomic_DNA"/>
</dbReference>
<keyword evidence="3" id="KW-1185">Reference proteome</keyword>
<gene>
    <name evidence="2" type="ORF">VTL71DRAFT_451</name>
</gene>
<evidence type="ECO:0000256" key="1">
    <source>
        <dbReference type="SAM" id="MobiDB-lite"/>
    </source>
</evidence>
<proteinExistence type="predicted"/>
<protein>
    <submittedName>
        <fullName evidence="2">Uncharacterized protein</fullName>
    </submittedName>
</protein>
<organism evidence="2 3">
    <name type="scientific">Oculimacula yallundae</name>
    <dbReference type="NCBI Taxonomy" id="86028"/>
    <lineage>
        <taxon>Eukaryota</taxon>
        <taxon>Fungi</taxon>
        <taxon>Dikarya</taxon>
        <taxon>Ascomycota</taxon>
        <taxon>Pezizomycotina</taxon>
        <taxon>Leotiomycetes</taxon>
        <taxon>Helotiales</taxon>
        <taxon>Ploettnerulaceae</taxon>
        <taxon>Oculimacula</taxon>
    </lineage>
</organism>
<reference evidence="2 3" key="1">
    <citation type="journal article" date="2024" name="Commun. Biol.">
        <title>Comparative genomic analysis of thermophilic fungi reveals convergent evolutionary adaptations and gene losses.</title>
        <authorList>
            <person name="Steindorff A.S."/>
            <person name="Aguilar-Pontes M.V."/>
            <person name="Robinson A.J."/>
            <person name="Andreopoulos B."/>
            <person name="LaButti K."/>
            <person name="Kuo A."/>
            <person name="Mondo S."/>
            <person name="Riley R."/>
            <person name="Otillar R."/>
            <person name="Haridas S."/>
            <person name="Lipzen A."/>
            <person name="Grimwood J."/>
            <person name="Schmutz J."/>
            <person name="Clum A."/>
            <person name="Reid I.D."/>
            <person name="Moisan M.C."/>
            <person name="Butler G."/>
            <person name="Nguyen T.T.M."/>
            <person name="Dewar K."/>
            <person name="Conant G."/>
            <person name="Drula E."/>
            <person name="Henrissat B."/>
            <person name="Hansel C."/>
            <person name="Singer S."/>
            <person name="Hutchinson M.I."/>
            <person name="de Vries R.P."/>
            <person name="Natvig D.O."/>
            <person name="Powell A.J."/>
            <person name="Tsang A."/>
            <person name="Grigoriev I.V."/>
        </authorList>
    </citation>
    <scope>NUCLEOTIDE SEQUENCE [LARGE SCALE GENOMIC DNA]</scope>
    <source>
        <strain evidence="2 3">CBS 494.80</strain>
    </source>
</reference>
<evidence type="ECO:0000313" key="2">
    <source>
        <dbReference type="EMBL" id="KAL2075508.1"/>
    </source>
</evidence>
<feature type="compositionally biased region" description="Polar residues" evidence="1">
    <location>
        <begin position="45"/>
        <end position="59"/>
    </location>
</feature>
<dbReference type="Proteomes" id="UP001595075">
    <property type="component" value="Unassembled WGS sequence"/>
</dbReference>